<accession>A0A2T6ZC16</accession>
<comment type="caution">
    <text evidence="3">The sequence shown here is derived from an EMBL/GenBank/DDBJ whole genome shotgun (WGS) entry which is preliminary data.</text>
</comment>
<evidence type="ECO:0000313" key="3">
    <source>
        <dbReference type="EMBL" id="PUU73023.1"/>
    </source>
</evidence>
<gene>
    <name evidence="3" type="ORF">B9Z19DRAFT_587419</name>
</gene>
<keyword evidence="4" id="KW-1185">Reference proteome</keyword>
<dbReference type="EMBL" id="NESQ01000426">
    <property type="protein sequence ID" value="PUU73023.1"/>
    <property type="molecule type" value="Genomic_DNA"/>
</dbReference>
<feature type="compositionally biased region" description="Polar residues" evidence="1">
    <location>
        <begin position="144"/>
        <end position="159"/>
    </location>
</feature>
<feature type="signal peptide" evidence="2">
    <location>
        <begin position="1"/>
        <end position="17"/>
    </location>
</feature>
<evidence type="ECO:0000313" key="4">
    <source>
        <dbReference type="Proteomes" id="UP000244722"/>
    </source>
</evidence>
<feature type="region of interest" description="Disordered" evidence="1">
    <location>
        <begin position="133"/>
        <end position="159"/>
    </location>
</feature>
<name>A0A2T6ZC16_TUBBO</name>
<protein>
    <submittedName>
        <fullName evidence="3">Uncharacterized protein</fullName>
    </submittedName>
</protein>
<evidence type="ECO:0000256" key="2">
    <source>
        <dbReference type="SAM" id="SignalP"/>
    </source>
</evidence>
<proteinExistence type="predicted"/>
<feature type="chain" id="PRO_5015679821" evidence="2">
    <location>
        <begin position="18"/>
        <end position="159"/>
    </location>
</feature>
<evidence type="ECO:0000256" key="1">
    <source>
        <dbReference type="SAM" id="MobiDB-lite"/>
    </source>
</evidence>
<dbReference type="Proteomes" id="UP000244722">
    <property type="component" value="Unassembled WGS sequence"/>
</dbReference>
<organism evidence="3 4">
    <name type="scientific">Tuber borchii</name>
    <name type="common">White truffle</name>
    <dbReference type="NCBI Taxonomy" id="42251"/>
    <lineage>
        <taxon>Eukaryota</taxon>
        <taxon>Fungi</taxon>
        <taxon>Dikarya</taxon>
        <taxon>Ascomycota</taxon>
        <taxon>Pezizomycotina</taxon>
        <taxon>Pezizomycetes</taxon>
        <taxon>Pezizales</taxon>
        <taxon>Tuberaceae</taxon>
        <taxon>Tuber</taxon>
    </lineage>
</organism>
<sequence length="159" mass="17372">MVFLFLLLHSLFSISLSSHSAARRRQSLASERFNFLGKSISGTILSFYQQSLAPLHPKSRVIPCNPSFYASTGANNTTSSCSPLTNHAASPTARPPYLLPSLPLCPLSFFRSESRLTKPGLLLSHLTYPTHSPPTLSLHADRPTSPQHTSPHLTSPHLT</sequence>
<keyword evidence="2" id="KW-0732">Signal</keyword>
<dbReference type="AlphaFoldDB" id="A0A2T6ZC16"/>
<reference evidence="3 4" key="1">
    <citation type="submission" date="2017-04" db="EMBL/GenBank/DDBJ databases">
        <title>Draft genome sequence of Tuber borchii Vittad., a whitish edible truffle.</title>
        <authorList>
            <consortium name="DOE Joint Genome Institute"/>
            <person name="Murat C."/>
            <person name="Kuo A."/>
            <person name="Barry K.W."/>
            <person name="Clum A."/>
            <person name="Dockter R.B."/>
            <person name="Fauchery L."/>
            <person name="Iotti M."/>
            <person name="Kohler A."/>
            <person name="Labutti K."/>
            <person name="Lindquist E.A."/>
            <person name="Lipzen A."/>
            <person name="Ohm R.A."/>
            <person name="Wang M."/>
            <person name="Grigoriev I.V."/>
            <person name="Zambonelli A."/>
            <person name="Martin F.M."/>
        </authorList>
    </citation>
    <scope>NUCLEOTIDE SEQUENCE [LARGE SCALE GENOMIC DNA]</scope>
    <source>
        <strain evidence="3 4">Tbo3840</strain>
    </source>
</reference>